<accession>M3HMJ7</accession>
<gene>
    <name evidence="1" type="ORF">G210_0731</name>
</gene>
<dbReference type="Pfam" id="PF07173">
    <property type="entry name" value="GRDP-like"/>
    <property type="match status" value="1"/>
</dbReference>
<organism evidence="1 2">
    <name type="scientific">Candida maltosa (strain Xu316)</name>
    <name type="common">Yeast</name>
    <dbReference type="NCBI Taxonomy" id="1245528"/>
    <lineage>
        <taxon>Eukaryota</taxon>
        <taxon>Fungi</taxon>
        <taxon>Dikarya</taxon>
        <taxon>Ascomycota</taxon>
        <taxon>Saccharomycotina</taxon>
        <taxon>Pichiomycetes</taxon>
        <taxon>Debaryomycetaceae</taxon>
        <taxon>Candida/Lodderomyces clade</taxon>
        <taxon>Candida</taxon>
    </lineage>
</organism>
<sequence length="540" mass="62228">MSSTLFTANNLNSRQESSEGLFTLYKSSDNSRSFNLTNPNLVNVFPSPLTTPPMNNPTNQHVSPKHFTDNKNKTFIDTLEQANLSSFSSYYYLISRDDLSIDITSIAPASHLPNDVEAIAHLKLLKCFGLFKKKVLGDAVGNEATMLWKAFVTNSVRRFIIFATALRKFMMNYNLEQDDGSKISKNPAFVSIMAQLMPPLDVILVWHSFILNSKSFYDVFVRSNMLQFANFPLPLHKICQFIDNHTFEFVVPHEYKHNYLEVLKCFTKSDIDLRYDVTDNFDYTQHYVTVSCPNCYKKLSDPIVLCNGASGFADSGLKCKNIRLVQDSSCYCSWIFLITHSELRKLQLYSDAIRSGILQGTFKFSPSEVILSDPIKSSYKFKEIFNKVWDTNRFKSLEHILQILKDECDKYSLPHTKLLQSYSKFNMISMTVPGSVELGEDLVEMVLKQDKFTTKMNNLNWLHSSNIDHIAYEGCSRYTKFYTMLTNAEVHKSLRPTLDIELMWLTHQLCAFGYYKDCLTSSRHSTLQLKYTRIYTMKNI</sequence>
<dbReference type="PANTHER" id="PTHR34365:SF7">
    <property type="entry name" value="GLYCINE-RICH DOMAIN-CONTAINING PROTEIN 1"/>
    <property type="match status" value="1"/>
</dbReference>
<dbReference type="InterPro" id="IPR009836">
    <property type="entry name" value="GRDP-like"/>
</dbReference>
<dbReference type="OrthoDB" id="2684236at2759"/>
<evidence type="ECO:0000313" key="2">
    <source>
        <dbReference type="Proteomes" id="UP000011777"/>
    </source>
</evidence>
<dbReference type="EMBL" id="AOGT01001014">
    <property type="protein sequence ID" value="EMG48657.1"/>
    <property type="molecule type" value="Genomic_DNA"/>
</dbReference>
<evidence type="ECO:0000313" key="1">
    <source>
        <dbReference type="EMBL" id="EMG48657.1"/>
    </source>
</evidence>
<dbReference type="PANTHER" id="PTHR34365">
    <property type="entry name" value="ENOLASE (DUF1399)"/>
    <property type="match status" value="1"/>
</dbReference>
<keyword evidence="2" id="KW-1185">Reference proteome</keyword>
<protein>
    <submittedName>
        <fullName evidence="1">Uncharacterized protein</fullName>
    </submittedName>
</protein>
<dbReference type="eggNOG" id="ENOG502RYJ5">
    <property type="taxonomic scope" value="Eukaryota"/>
</dbReference>
<reference evidence="1 2" key="1">
    <citation type="submission" date="2013-02" db="EMBL/GenBank/DDBJ databases">
        <title>Genome sequence of Candida maltosa Xu316, a potential industrial strain for xylitol and ethanol production.</title>
        <authorList>
            <person name="Yu J."/>
            <person name="Wang Q."/>
            <person name="Geng X."/>
            <person name="Bao W."/>
            <person name="He P."/>
            <person name="Cai J."/>
        </authorList>
    </citation>
    <scope>NUCLEOTIDE SEQUENCE [LARGE SCALE GENOMIC DNA]</scope>
    <source>
        <strain evidence="2">Xu316</strain>
    </source>
</reference>
<dbReference type="STRING" id="1245528.M3HMJ7"/>
<comment type="caution">
    <text evidence="1">The sequence shown here is derived from an EMBL/GenBank/DDBJ whole genome shotgun (WGS) entry which is preliminary data.</text>
</comment>
<dbReference type="OMA" id="PHEYKHN"/>
<proteinExistence type="predicted"/>
<dbReference type="Proteomes" id="UP000011777">
    <property type="component" value="Unassembled WGS sequence"/>
</dbReference>
<name>M3HMJ7_CANMX</name>
<dbReference type="AlphaFoldDB" id="M3HMJ7"/>
<dbReference type="HOGENOM" id="CLU_010103_3_2_1"/>